<feature type="binding site" evidence="3">
    <location>
        <position position="23"/>
    </location>
    <ligand>
        <name>a divalent metal cation</name>
        <dbReference type="ChEBI" id="CHEBI:60240"/>
    </ligand>
</feature>
<gene>
    <name evidence="5" type="primary">gnl_1</name>
    <name evidence="5" type="ORF">SAMEA3906486_02691</name>
</gene>
<dbReference type="Gene3D" id="2.120.10.30">
    <property type="entry name" value="TolB, C-terminal domain"/>
    <property type="match status" value="1"/>
</dbReference>
<feature type="binding site" evidence="3">
    <location>
        <position position="130"/>
    </location>
    <ligand>
        <name>substrate</name>
    </ligand>
</feature>
<reference evidence="5 6" key="1">
    <citation type="submission" date="2016-04" db="EMBL/GenBank/DDBJ databases">
        <authorList>
            <consortium name="Pathogen Informatics"/>
        </authorList>
    </citation>
    <scope>NUCLEOTIDE SEQUENCE [LARGE SCALE GENOMIC DNA]</scope>
    <source>
        <strain evidence="5 6">H050680373</strain>
    </source>
</reference>
<evidence type="ECO:0000259" key="4">
    <source>
        <dbReference type="Pfam" id="PF08450"/>
    </source>
</evidence>
<evidence type="ECO:0000256" key="2">
    <source>
        <dbReference type="PIRSR" id="PIRSR605511-1"/>
    </source>
</evidence>
<dbReference type="InterPro" id="IPR011042">
    <property type="entry name" value="6-blade_b-propeller_TolB-like"/>
</dbReference>
<dbReference type="STRING" id="288768.SAMEA3906486_02691"/>
<dbReference type="PRINTS" id="PR01790">
    <property type="entry name" value="SMP30FAMILY"/>
</dbReference>
<dbReference type="InterPro" id="IPR013658">
    <property type="entry name" value="SGL"/>
</dbReference>
<dbReference type="EC" id="3.1.1.17" evidence="5"/>
<dbReference type="RefSeq" id="WP_066127759.1">
    <property type="nucleotide sequence ID" value="NZ_FKIF01000006.1"/>
</dbReference>
<dbReference type="GO" id="GO:0004341">
    <property type="term" value="F:gluconolactonase activity"/>
    <property type="evidence" value="ECO:0007669"/>
    <property type="project" value="UniProtKB-EC"/>
</dbReference>
<feature type="binding site" evidence="3">
    <location>
        <position position="160"/>
    </location>
    <ligand>
        <name>a divalent metal cation</name>
        <dbReference type="ChEBI" id="CHEBI:60240"/>
    </ligand>
</feature>
<dbReference type="AlphaFoldDB" id="A0A157SH47"/>
<comment type="cofactor">
    <cofactor evidence="3">
        <name>Zn(2+)</name>
        <dbReference type="ChEBI" id="CHEBI:29105"/>
    </cofactor>
    <text evidence="3">Binds 1 divalent metal cation per subunit.</text>
</comment>
<dbReference type="InterPro" id="IPR005511">
    <property type="entry name" value="SMP-30"/>
</dbReference>
<keyword evidence="6" id="KW-1185">Reference proteome</keyword>
<dbReference type="PANTHER" id="PTHR10907">
    <property type="entry name" value="REGUCALCIN"/>
    <property type="match status" value="1"/>
</dbReference>
<evidence type="ECO:0000313" key="6">
    <source>
        <dbReference type="Proteomes" id="UP000076848"/>
    </source>
</evidence>
<dbReference type="PANTHER" id="PTHR10907:SF47">
    <property type="entry name" value="REGUCALCIN"/>
    <property type="match status" value="1"/>
</dbReference>
<evidence type="ECO:0000256" key="1">
    <source>
        <dbReference type="ARBA" id="ARBA00008853"/>
    </source>
</evidence>
<keyword evidence="3" id="KW-0862">Zinc</keyword>
<proteinExistence type="inferred from homology"/>
<evidence type="ECO:0000256" key="3">
    <source>
        <dbReference type="PIRSR" id="PIRSR605511-2"/>
    </source>
</evidence>
<dbReference type="Proteomes" id="UP000076848">
    <property type="component" value="Unassembled WGS sequence"/>
</dbReference>
<accession>A0A157SH47</accession>
<protein>
    <submittedName>
        <fullName evidence="5">IclR family transcriptional regulator</fullName>
        <ecNumber evidence="5">3.1.1.17</ecNumber>
    </submittedName>
</protein>
<dbReference type="GO" id="GO:0005509">
    <property type="term" value="F:calcium ion binding"/>
    <property type="evidence" value="ECO:0007669"/>
    <property type="project" value="TreeGrafter"/>
</dbReference>
<dbReference type="EMBL" id="FKIF01000006">
    <property type="protein sequence ID" value="SAI69757.1"/>
    <property type="molecule type" value="Genomic_DNA"/>
</dbReference>
<feature type="binding site" evidence="3">
    <location>
        <position position="211"/>
    </location>
    <ligand>
        <name>a divalent metal cation</name>
        <dbReference type="ChEBI" id="CHEBI:60240"/>
    </ligand>
</feature>
<dbReference type="SUPFAM" id="SSF63829">
    <property type="entry name" value="Calcium-dependent phosphotriesterase"/>
    <property type="match status" value="1"/>
</dbReference>
<feature type="binding site" evidence="3">
    <location>
        <position position="110"/>
    </location>
    <ligand>
        <name>substrate</name>
    </ligand>
</feature>
<name>A0A157SH47_9BORD</name>
<dbReference type="GO" id="GO:0019853">
    <property type="term" value="P:L-ascorbic acid biosynthetic process"/>
    <property type="evidence" value="ECO:0007669"/>
    <property type="project" value="TreeGrafter"/>
</dbReference>
<evidence type="ECO:0000313" key="5">
    <source>
        <dbReference type="EMBL" id="SAI69757.1"/>
    </source>
</evidence>
<keyword evidence="3" id="KW-0479">Metal-binding</keyword>
<sequence length="300" mass="32767">MHRPSIANIPAERIGAMRCGVGESPIWHPAEQALYWTDIPGRTLWRWRPADSQIAQWALPEQAGCIAMRQEGWLLAMETGIHELPALHAGQPAPTPRRLATVRHAAPAMRFNDGRCDRQGRFWAGTMVQDTALAQPHGRLYRYAGGRMDSPVDDGLIVSNGMAFSPDGTIMYLSDSHGSRQVVWAYDYDVDTGLPHRRRVFIPSLPAGRPDGAAVDADGCYWICGNEAGLIYRYTPDGRLDRTLSVPVPRVAMCAFGDSDLSTLFVTSIRAPGTPGEALDGAVYALRPGVRGLPETIHAG</sequence>
<feature type="domain" description="SMP-30/Gluconolactonase/LRE-like region" evidence="4">
    <location>
        <begin position="21"/>
        <end position="269"/>
    </location>
</feature>
<organism evidence="5 6">
    <name type="scientific">Bordetella ansorpii</name>
    <dbReference type="NCBI Taxonomy" id="288768"/>
    <lineage>
        <taxon>Bacteria</taxon>
        <taxon>Pseudomonadati</taxon>
        <taxon>Pseudomonadota</taxon>
        <taxon>Betaproteobacteria</taxon>
        <taxon>Burkholderiales</taxon>
        <taxon>Alcaligenaceae</taxon>
        <taxon>Bordetella</taxon>
    </lineage>
</organism>
<feature type="binding site" evidence="3">
    <location>
        <position position="112"/>
    </location>
    <ligand>
        <name>substrate</name>
    </ligand>
</feature>
<feature type="active site" description="Proton donor/acceptor" evidence="2">
    <location>
        <position position="211"/>
    </location>
</feature>
<keyword evidence="5" id="KW-0378">Hydrolase</keyword>
<dbReference type="Pfam" id="PF08450">
    <property type="entry name" value="SGL"/>
    <property type="match status" value="1"/>
</dbReference>
<comment type="similarity">
    <text evidence="1">Belongs to the SMP-30/CGR1 family.</text>
</comment>